<dbReference type="SUPFAM" id="SSF50370">
    <property type="entry name" value="Ricin B-like lectins"/>
    <property type="match status" value="1"/>
</dbReference>
<dbReference type="SUPFAM" id="SSF49899">
    <property type="entry name" value="Concanavalin A-like lectins/glucanases"/>
    <property type="match status" value="2"/>
</dbReference>
<evidence type="ECO:0000256" key="3">
    <source>
        <dbReference type="ARBA" id="ARBA00022729"/>
    </source>
</evidence>
<reference evidence="8 9" key="1">
    <citation type="submission" date="2024-04" db="EMBL/GenBank/DDBJ databases">
        <title>Luteolibacter sp. isolated from soil.</title>
        <authorList>
            <person name="An J."/>
        </authorList>
    </citation>
    <scope>NUCLEOTIDE SEQUENCE [LARGE SCALE GENOMIC DNA]</scope>
    <source>
        <strain evidence="8 9">Y139</strain>
    </source>
</reference>
<dbReference type="Gene3D" id="2.60.120.200">
    <property type="match status" value="3"/>
</dbReference>
<evidence type="ECO:0000256" key="4">
    <source>
        <dbReference type="ARBA" id="ARBA00022837"/>
    </source>
</evidence>
<comment type="caution">
    <text evidence="8">The sequence shown here is derived from an EMBL/GenBank/DDBJ whole genome shotgun (WGS) entry which is preliminary data.</text>
</comment>
<dbReference type="InterPro" id="IPR006558">
    <property type="entry name" value="LamG-like"/>
</dbReference>
<dbReference type="Pfam" id="PF14200">
    <property type="entry name" value="RicinB_lectin_2"/>
    <property type="match status" value="2"/>
</dbReference>
<dbReference type="Gene3D" id="2.80.10.50">
    <property type="match status" value="1"/>
</dbReference>
<keyword evidence="9" id="KW-1185">Reference proteome</keyword>
<dbReference type="InterPro" id="IPR035992">
    <property type="entry name" value="Ricin_B-like_lectins"/>
</dbReference>
<feature type="domain" description="LamG-like jellyroll fold" evidence="7">
    <location>
        <begin position="450"/>
        <end position="586"/>
    </location>
</feature>
<feature type="domain" description="Laminin G" evidence="6">
    <location>
        <begin position="450"/>
        <end position="581"/>
    </location>
</feature>
<dbReference type="Proteomes" id="UP001371305">
    <property type="component" value="Unassembled WGS sequence"/>
</dbReference>
<dbReference type="Pfam" id="PF13385">
    <property type="entry name" value="Laminin_G_3"/>
    <property type="match status" value="2"/>
</dbReference>
<dbReference type="InterPro" id="IPR013320">
    <property type="entry name" value="ConA-like_dom_sf"/>
</dbReference>
<dbReference type="SMART" id="SM00560">
    <property type="entry name" value="LamGL"/>
    <property type="match status" value="2"/>
</dbReference>
<dbReference type="EMBL" id="JBBUKT010000007">
    <property type="protein sequence ID" value="MEK7952547.1"/>
    <property type="molecule type" value="Genomic_DNA"/>
</dbReference>
<keyword evidence="4" id="KW-0106">Calcium</keyword>
<keyword evidence="3" id="KW-0732">Signal</keyword>
<evidence type="ECO:0000256" key="5">
    <source>
        <dbReference type="ARBA" id="ARBA00023157"/>
    </source>
</evidence>
<dbReference type="PANTHER" id="PTHR19277:SF125">
    <property type="entry name" value="B6"/>
    <property type="match status" value="1"/>
</dbReference>
<evidence type="ECO:0000259" key="6">
    <source>
        <dbReference type="SMART" id="SM00282"/>
    </source>
</evidence>
<comment type="cofactor">
    <cofactor evidence="1">
        <name>Ca(2+)</name>
        <dbReference type="ChEBI" id="CHEBI:29108"/>
    </cofactor>
</comment>
<gene>
    <name evidence="8" type="ORF">WKV53_18685</name>
</gene>
<dbReference type="InterPro" id="IPR051360">
    <property type="entry name" value="Neuronal_Pentraxin_Related"/>
</dbReference>
<evidence type="ECO:0000256" key="2">
    <source>
        <dbReference type="ARBA" id="ARBA00022723"/>
    </source>
</evidence>
<dbReference type="InterPro" id="IPR001791">
    <property type="entry name" value="Laminin_G"/>
</dbReference>
<organism evidence="8 9">
    <name type="scientific">Luteolibacter soli</name>
    <dbReference type="NCBI Taxonomy" id="3135280"/>
    <lineage>
        <taxon>Bacteria</taxon>
        <taxon>Pseudomonadati</taxon>
        <taxon>Verrucomicrobiota</taxon>
        <taxon>Verrucomicrobiia</taxon>
        <taxon>Verrucomicrobiales</taxon>
        <taxon>Verrucomicrobiaceae</taxon>
        <taxon>Luteolibacter</taxon>
    </lineage>
</organism>
<name>A0ABU9AZV8_9BACT</name>
<evidence type="ECO:0000256" key="1">
    <source>
        <dbReference type="ARBA" id="ARBA00001913"/>
    </source>
</evidence>
<dbReference type="InterPro" id="IPR000772">
    <property type="entry name" value="Ricin_B_lectin"/>
</dbReference>
<evidence type="ECO:0000259" key="7">
    <source>
        <dbReference type="SMART" id="SM00560"/>
    </source>
</evidence>
<proteinExistence type="predicted"/>
<keyword evidence="2" id="KW-0479">Metal-binding</keyword>
<accession>A0ABU9AZV8</accession>
<dbReference type="SMART" id="SM00282">
    <property type="entry name" value="LamG"/>
    <property type="match status" value="2"/>
</dbReference>
<dbReference type="PROSITE" id="PS50231">
    <property type="entry name" value="RICIN_B_LECTIN"/>
    <property type="match status" value="1"/>
</dbReference>
<dbReference type="CDD" id="cd00161">
    <property type="entry name" value="beta-trefoil_Ricin-like"/>
    <property type="match status" value="1"/>
</dbReference>
<dbReference type="PANTHER" id="PTHR19277">
    <property type="entry name" value="PENTRAXIN"/>
    <property type="match status" value="1"/>
</dbReference>
<feature type="domain" description="LamG-like jellyroll fold" evidence="7">
    <location>
        <begin position="652"/>
        <end position="787"/>
    </location>
</feature>
<sequence>MLAISPKAGVAGLCPRVGYWPFVAAMALSGLTPVQALTWHFGYVYNDDQAKKDQITAVMNEAVAVYNASTNFNVDINVAYHPGVPTAESNYNGELKFGGSISTQVAIHEIAHYLGSGTTNEWNDRFGGDNVWDGAMLKHFVKQYDGPGAEIYQSGVHYYPYGFNYGNEDSPQARRRLPRLIEAMRFDLGFISDGDGDGMSDEWENFKIGGMSQTATGDADGDGIANRDEWLTDGDPLRSAPVRNGHTYLIRSRLSQKLMEVAGMGAGANVRQNAPDGSDFQKWTATHVGGGYWKFLNVASGKALETGGLSNDPGANIMVWDDLGHDYQQWRVVPEGAANWKIINKGSRNKVVDVEGGPNALGNLVNISQYNDDIGANNQAWSFEDITAGEPTGALLQALYKLDGSVRDASSNELHGTASNVSYGAGRVDVQAAVFNGTNSSVQIPAAVDMTFSIAFWVKTTATAGTGQWYSGMGLVDGEVAGVATDFGLALVGNKIGFGVGNTDLTITSNNAVNDGQWHHVVATRDGTTGAMRINVDGVLRATGTGPTGPRLATGSLRLGSIGGVGGFFNGSLDEVRLYRGILSATEISRLANVSRTQVAGYGFENQVQDSSQHGHHGTASGITYVAGKTGTSAAQFDGTGSFVKIPAAPVTDFSVAYWVKTTATGGTGQWWAGKSMVDAEMPGAANDWGISLVGNKAGFGMGNPDQTILSTTAINDGTWHHITATRTNAGAMKLYVDGVLQASGAGPAAARTAAGFLRVGSSPFGGVFFAGTIDDLKIYNYAVDAGQAAALASPLPAPWASQDIGAPGSDGYAGFDGSTYSVAGAGSGIVGTSDQFHFLSSSQTGDRVLVTRLLTGAVNHDGTTSADAKAGLMFRSSAAANASFVALVHTQTKGLQFLHRDASGGAITQTGVDVAQGAACWLRLARAGNTFAASYATTPGAPTDGDWVPLGSHVAVLGATVPGGLAVSSQTPAKIATATFASLSSTLNAPPTLSVVSDQTIAENTSTAVLPVTVGDVESSAASLVFGASSSNATLVPPSGIVAGGSGANRTVTITPAGNQSGSAVITISVSDGGLPVTRSFTLTVTTTPGGGWRQQHFGSTLNSGNAADAADPDGDGIENLLERAFSLNPVVAGDRTKLPAFTREGAFLVLSYTKSVAASDLTFQVKWSNDLASWSTDGVTDSLISSDGATEFRAGRVPAAQVDPKRSFLRLMVTP</sequence>
<dbReference type="CDD" id="cd00110">
    <property type="entry name" value="LamG"/>
    <property type="match status" value="1"/>
</dbReference>
<protein>
    <submittedName>
        <fullName evidence="8">LamG-like jellyroll fold domain-containing protein</fullName>
    </submittedName>
</protein>
<evidence type="ECO:0000313" key="8">
    <source>
        <dbReference type="EMBL" id="MEK7952547.1"/>
    </source>
</evidence>
<evidence type="ECO:0000313" key="9">
    <source>
        <dbReference type="Proteomes" id="UP001371305"/>
    </source>
</evidence>
<keyword evidence="5" id="KW-1015">Disulfide bond</keyword>
<dbReference type="RefSeq" id="WP_341406303.1">
    <property type="nucleotide sequence ID" value="NZ_JBBUKT010000007.1"/>
</dbReference>
<feature type="domain" description="Laminin G" evidence="6">
    <location>
        <begin position="652"/>
        <end position="782"/>
    </location>
</feature>